<gene>
    <name evidence="5" type="ORF">SAMN05421849_1040</name>
</gene>
<evidence type="ECO:0000256" key="3">
    <source>
        <dbReference type="SAM" id="SignalP"/>
    </source>
</evidence>
<dbReference type="STRING" id="515897.SAMN05421849_1040"/>
<dbReference type="EMBL" id="FTPS01000001">
    <property type="protein sequence ID" value="SIT78929.1"/>
    <property type="molecule type" value="Genomic_DNA"/>
</dbReference>
<evidence type="ECO:0000313" key="5">
    <source>
        <dbReference type="EMBL" id="SIT78929.1"/>
    </source>
</evidence>
<dbReference type="PANTHER" id="PTHR37423">
    <property type="entry name" value="SOLUBLE LYTIC MUREIN TRANSGLYCOSYLASE-RELATED"/>
    <property type="match status" value="1"/>
</dbReference>
<comment type="similarity">
    <text evidence="2">Belongs to the virb1 family.</text>
</comment>
<evidence type="ECO:0000256" key="1">
    <source>
        <dbReference type="ARBA" id="ARBA00007734"/>
    </source>
</evidence>
<feature type="domain" description="Transglycosylase SLT" evidence="4">
    <location>
        <begin position="179"/>
        <end position="268"/>
    </location>
</feature>
<dbReference type="SUPFAM" id="SSF53955">
    <property type="entry name" value="Lysozyme-like"/>
    <property type="match status" value="1"/>
</dbReference>
<keyword evidence="6" id="KW-1185">Reference proteome</keyword>
<evidence type="ECO:0000256" key="2">
    <source>
        <dbReference type="ARBA" id="ARBA00009387"/>
    </source>
</evidence>
<feature type="chain" id="PRO_5010203534" evidence="3">
    <location>
        <begin position="28"/>
        <end position="310"/>
    </location>
</feature>
<reference evidence="5 6" key="1">
    <citation type="submission" date="2017-01" db="EMBL/GenBank/DDBJ databases">
        <authorList>
            <person name="Mah S.A."/>
            <person name="Swanson W.J."/>
            <person name="Moy G.W."/>
            <person name="Vacquier V.D."/>
        </authorList>
    </citation>
    <scope>NUCLEOTIDE SEQUENCE [LARGE SCALE GENOMIC DNA]</scope>
    <source>
        <strain evidence="5 6">DSM 21219</strain>
    </source>
</reference>
<evidence type="ECO:0000313" key="6">
    <source>
        <dbReference type="Proteomes" id="UP000192455"/>
    </source>
</evidence>
<dbReference type="InterPro" id="IPR008258">
    <property type="entry name" value="Transglycosylase_SLT_dom_1"/>
</dbReference>
<organism evidence="5 6">
    <name type="scientific">Pontibaca methylaminivorans</name>
    <dbReference type="NCBI Taxonomy" id="515897"/>
    <lineage>
        <taxon>Bacteria</taxon>
        <taxon>Pseudomonadati</taxon>
        <taxon>Pseudomonadota</taxon>
        <taxon>Alphaproteobacteria</taxon>
        <taxon>Rhodobacterales</taxon>
        <taxon>Roseobacteraceae</taxon>
        <taxon>Pontibaca</taxon>
    </lineage>
</organism>
<dbReference type="InterPro" id="IPR023346">
    <property type="entry name" value="Lysozyme-like_dom_sf"/>
</dbReference>
<feature type="signal peptide" evidence="3">
    <location>
        <begin position="1"/>
        <end position="27"/>
    </location>
</feature>
<dbReference type="Pfam" id="PF01464">
    <property type="entry name" value="SLT"/>
    <property type="match status" value="1"/>
</dbReference>
<sequence length="310" mass="33247">MQRYLRRAALWALVIPLMVVPQPGARAEVQRLVMVDVSDEKPAPVSSAPAAAPDRPRAEPVVYRDFSAKRIKPPAPGTTRRITVQIDPNEKPGPIIPRPEPEPWVESPLGPLSETPIGHYAWFWEQIPPGRARAGAGRLDAALSVLAASDRVRAPRLQQLQDIARTRGGDILRSTIGTRVSPALVLAVIAVESGGRSDAVSHAGAQGLMQLMPATARRFGVADSFVPESNIAGGVKYLDWLLGEFDNDPILALAGYNAGEGSVRSYGGVPPFAETRDYVPKVLAAFRVASGLCQTRPQLVSDGCVFVAMN</sequence>
<accession>A0A1R3WLE9</accession>
<dbReference type="Gene3D" id="1.10.530.10">
    <property type="match status" value="1"/>
</dbReference>
<comment type="similarity">
    <text evidence="1">Belongs to the transglycosylase Slt family.</text>
</comment>
<proteinExistence type="inferred from homology"/>
<name>A0A1R3WLE9_9RHOB</name>
<dbReference type="PANTHER" id="PTHR37423:SF2">
    <property type="entry name" value="MEMBRANE-BOUND LYTIC MUREIN TRANSGLYCOSYLASE C"/>
    <property type="match status" value="1"/>
</dbReference>
<evidence type="ECO:0000259" key="4">
    <source>
        <dbReference type="Pfam" id="PF01464"/>
    </source>
</evidence>
<dbReference type="CDD" id="cd00254">
    <property type="entry name" value="LT-like"/>
    <property type="match status" value="1"/>
</dbReference>
<protein>
    <submittedName>
        <fullName evidence="5">Transglycosylase SLT domain-containing protein</fullName>
    </submittedName>
</protein>
<dbReference type="Proteomes" id="UP000192455">
    <property type="component" value="Unassembled WGS sequence"/>
</dbReference>
<dbReference type="AlphaFoldDB" id="A0A1R3WLE9"/>
<keyword evidence="3" id="KW-0732">Signal</keyword>